<evidence type="ECO:0000313" key="10">
    <source>
        <dbReference type="Proteomes" id="UP000583556"/>
    </source>
</evidence>
<gene>
    <name evidence="9" type="ORF">HHL27_10375</name>
</gene>
<keyword evidence="1" id="KW-0813">Transport</keyword>
<dbReference type="GO" id="GO:0020037">
    <property type="term" value="F:heme binding"/>
    <property type="evidence" value="ECO:0007669"/>
    <property type="project" value="InterPro"/>
</dbReference>
<feature type="chain" id="PRO_5031079343" evidence="7">
    <location>
        <begin position="28"/>
        <end position="129"/>
    </location>
</feature>
<feature type="domain" description="Cytochrome c" evidence="8">
    <location>
        <begin position="29"/>
        <end position="128"/>
    </location>
</feature>
<keyword evidence="3 6" id="KW-0479">Metal-binding</keyword>
<keyword evidence="4" id="KW-0249">Electron transport</keyword>
<proteinExistence type="predicted"/>
<evidence type="ECO:0000256" key="4">
    <source>
        <dbReference type="ARBA" id="ARBA00022982"/>
    </source>
</evidence>
<evidence type="ECO:0000313" key="9">
    <source>
        <dbReference type="EMBL" id="NML94067.1"/>
    </source>
</evidence>
<feature type="signal peptide" evidence="7">
    <location>
        <begin position="1"/>
        <end position="27"/>
    </location>
</feature>
<protein>
    <submittedName>
        <fullName evidence="9">Cytochrome c family protein</fullName>
    </submittedName>
</protein>
<dbReference type="EMBL" id="JABBGM010000004">
    <property type="protein sequence ID" value="NML94067.1"/>
    <property type="molecule type" value="Genomic_DNA"/>
</dbReference>
<dbReference type="Gene3D" id="1.10.760.10">
    <property type="entry name" value="Cytochrome c-like domain"/>
    <property type="match status" value="1"/>
</dbReference>
<name>A0A7Y0BPB6_9SPHN</name>
<evidence type="ECO:0000256" key="1">
    <source>
        <dbReference type="ARBA" id="ARBA00022448"/>
    </source>
</evidence>
<keyword evidence="5 6" id="KW-0408">Iron</keyword>
<dbReference type="PANTHER" id="PTHR11961">
    <property type="entry name" value="CYTOCHROME C"/>
    <property type="match status" value="1"/>
</dbReference>
<organism evidence="9 10">
    <name type="scientific">Novosphingobium olei</name>
    <dbReference type="NCBI Taxonomy" id="2728851"/>
    <lineage>
        <taxon>Bacteria</taxon>
        <taxon>Pseudomonadati</taxon>
        <taxon>Pseudomonadota</taxon>
        <taxon>Alphaproteobacteria</taxon>
        <taxon>Sphingomonadales</taxon>
        <taxon>Sphingomonadaceae</taxon>
        <taxon>Novosphingobium</taxon>
    </lineage>
</organism>
<accession>A0A7Y0BPB6</accession>
<dbReference type="SUPFAM" id="SSF46626">
    <property type="entry name" value="Cytochrome c"/>
    <property type="match status" value="1"/>
</dbReference>
<dbReference type="Pfam" id="PF00034">
    <property type="entry name" value="Cytochrom_C"/>
    <property type="match status" value="1"/>
</dbReference>
<evidence type="ECO:0000256" key="2">
    <source>
        <dbReference type="ARBA" id="ARBA00022617"/>
    </source>
</evidence>
<reference evidence="9 10" key="1">
    <citation type="submission" date="2020-04" db="EMBL/GenBank/DDBJ databases">
        <title>Novosphingobium sp. TW-4 isolated from soil.</title>
        <authorList>
            <person name="Dahal R.H."/>
            <person name="Chaudhary D.K."/>
        </authorList>
    </citation>
    <scope>NUCLEOTIDE SEQUENCE [LARGE SCALE GENOMIC DNA]</scope>
    <source>
        <strain evidence="9 10">TW-4</strain>
    </source>
</reference>
<dbReference type="Proteomes" id="UP000583556">
    <property type="component" value="Unassembled WGS sequence"/>
</dbReference>
<dbReference type="GO" id="GO:0046872">
    <property type="term" value="F:metal ion binding"/>
    <property type="evidence" value="ECO:0007669"/>
    <property type="project" value="UniProtKB-KW"/>
</dbReference>
<keyword evidence="2 6" id="KW-0349">Heme</keyword>
<dbReference type="GO" id="GO:0009055">
    <property type="term" value="F:electron transfer activity"/>
    <property type="evidence" value="ECO:0007669"/>
    <property type="project" value="InterPro"/>
</dbReference>
<dbReference type="InterPro" id="IPR036909">
    <property type="entry name" value="Cyt_c-like_dom_sf"/>
</dbReference>
<evidence type="ECO:0000256" key="3">
    <source>
        <dbReference type="ARBA" id="ARBA00022723"/>
    </source>
</evidence>
<keyword evidence="10" id="KW-1185">Reference proteome</keyword>
<evidence type="ECO:0000259" key="8">
    <source>
        <dbReference type="PROSITE" id="PS51007"/>
    </source>
</evidence>
<evidence type="ECO:0000256" key="7">
    <source>
        <dbReference type="SAM" id="SignalP"/>
    </source>
</evidence>
<comment type="caution">
    <text evidence="9">The sequence shown here is derived from an EMBL/GenBank/DDBJ whole genome shotgun (WGS) entry which is preliminary data.</text>
</comment>
<dbReference type="PROSITE" id="PS51007">
    <property type="entry name" value="CYTC"/>
    <property type="match status" value="1"/>
</dbReference>
<evidence type="ECO:0000256" key="6">
    <source>
        <dbReference type="PROSITE-ProRule" id="PRU00433"/>
    </source>
</evidence>
<sequence>MAFLRSGIGFGIMAGAALVVTAASAQAAGDPAKGKTVYARCAACHDLNTGATRLGPSMKGIIGRKAGSVAGYAYSPAMKGKGVTWNAQTLDAYLAAPAKYVPGNKMPFAGIPNPQDRADLIAYLAQATR</sequence>
<dbReference type="AlphaFoldDB" id="A0A7Y0BPB6"/>
<dbReference type="RefSeq" id="WP_169493344.1">
    <property type="nucleotide sequence ID" value="NZ_JABBGM010000004.1"/>
</dbReference>
<keyword evidence="7" id="KW-0732">Signal</keyword>
<dbReference type="InterPro" id="IPR009056">
    <property type="entry name" value="Cyt_c-like_dom"/>
</dbReference>
<dbReference type="InterPro" id="IPR002327">
    <property type="entry name" value="Cyt_c_1A/1B"/>
</dbReference>
<dbReference type="PRINTS" id="PR00604">
    <property type="entry name" value="CYTCHRMECIAB"/>
</dbReference>
<evidence type="ECO:0000256" key="5">
    <source>
        <dbReference type="ARBA" id="ARBA00023004"/>
    </source>
</evidence>